<keyword evidence="5" id="KW-1185">Reference proteome</keyword>
<reference evidence="4 5" key="1">
    <citation type="submission" date="2016-12" db="EMBL/GenBank/DDBJ databases">
        <authorList>
            <person name="Song W.-J."/>
            <person name="Kurnit D.M."/>
        </authorList>
    </citation>
    <scope>NUCLEOTIDE SEQUENCE [LARGE SCALE GENOMIC DNA]</scope>
    <source>
        <strain evidence="4 5">IMCC3135</strain>
    </source>
</reference>
<dbReference type="Pfam" id="PF03050">
    <property type="entry name" value="DDE_Tnp_IS66"/>
    <property type="match status" value="1"/>
</dbReference>
<evidence type="ECO:0000259" key="3">
    <source>
        <dbReference type="Pfam" id="PF20042"/>
    </source>
</evidence>
<evidence type="ECO:0000313" key="5">
    <source>
        <dbReference type="Proteomes" id="UP000250079"/>
    </source>
</evidence>
<dbReference type="AlphaFoldDB" id="A0A2Z2NL23"/>
<organism evidence="4 5">
    <name type="scientific">Granulosicoccus antarcticus IMCC3135</name>
    <dbReference type="NCBI Taxonomy" id="1192854"/>
    <lineage>
        <taxon>Bacteria</taxon>
        <taxon>Pseudomonadati</taxon>
        <taxon>Pseudomonadota</taxon>
        <taxon>Gammaproteobacteria</taxon>
        <taxon>Chromatiales</taxon>
        <taxon>Granulosicoccaceae</taxon>
        <taxon>Granulosicoccus</taxon>
    </lineage>
</organism>
<dbReference type="RefSeq" id="WP_088916690.1">
    <property type="nucleotide sequence ID" value="NZ_CP018632.1"/>
</dbReference>
<dbReference type="InterPro" id="IPR052344">
    <property type="entry name" value="Transposase-related"/>
</dbReference>
<dbReference type="EMBL" id="CP018632">
    <property type="protein sequence ID" value="ASJ71225.1"/>
    <property type="molecule type" value="Genomic_DNA"/>
</dbReference>
<dbReference type="KEGG" id="gai:IMCC3135_05565"/>
<dbReference type="OrthoDB" id="9800877at2"/>
<evidence type="ECO:0000256" key="1">
    <source>
        <dbReference type="SAM" id="MobiDB-lite"/>
    </source>
</evidence>
<proteinExistence type="predicted"/>
<feature type="region of interest" description="Disordered" evidence="1">
    <location>
        <begin position="48"/>
        <end position="105"/>
    </location>
</feature>
<accession>A0A2Z2NL23</accession>
<dbReference type="Pfam" id="PF20042">
    <property type="entry name" value="DUF6444"/>
    <property type="match status" value="1"/>
</dbReference>
<evidence type="ECO:0008006" key="6">
    <source>
        <dbReference type="Google" id="ProtNLM"/>
    </source>
</evidence>
<protein>
    <recommendedName>
        <fullName evidence="6">Transposase IS66 central domain-containing protein</fullName>
    </recommendedName>
</protein>
<dbReference type="PANTHER" id="PTHR33678">
    <property type="entry name" value="BLL1576 PROTEIN"/>
    <property type="match status" value="1"/>
</dbReference>
<dbReference type="NCBIfam" id="NF033517">
    <property type="entry name" value="transpos_IS66"/>
    <property type="match status" value="1"/>
</dbReference>
<gene>
    <name evidence="4" type="ORF">IMCC3135_05565</name>
</gene>
<dbReference type="InterPro" id="IPR045618">
    <property type="entry name" value="DUF6444"/>
</dbReference>
<dbReference type="Proteomes" id="UP000250079">
    <property type="component" value="Chromosome"/>
</dbReference>
<evidence type="ECO:0000259" key="2">
    <source>
        <dbReference type="Pfam" id="PF03050"/>
    </source>
</evidence>
<evidence type="ECO:0000313" key="4">
    <source>
        <dbReference type="EMBL" id="ASJ71225.1"/>
    </source>
</evidence>
<dbReference type="InterPro" id="IPR004291">
    <property type="entry name" value="Transposase_IS66_central"/>
</dbReference>
<feature type="domain" description="DUF6444" evidence="3">
    <location>
        <begin position="2"/>
        <end position="98"/>
    </location>
</feature>
<dbReference type="PANTHER" id="PTHR33678:SF2">
    <property type="match status" value="1"/>
</dbReference>
<name>A0A2Z2NL23_9GAMM</name>
<feature type="compositionally biased region" description="Basic residues" evidence="1">
    <location>
        <begin position="75"/>
        <end position="88"/>
    </location>
</feature>
<feature type="domain" description="Transposase IS66 central" evidence="2">
    <location>
        <begin position="174"/>
        <end position="439"/>
    </location>
</feature>
<feature type="compositionally biased region" description="Low complexity" evidence="1">
    <location>
        <begin position="58"/>
        <end position="72"/>
    </location>
</feature>
<sequence length="491" mass="56337">MPDPHLLNPPQTLDEARTQIEQLWGVVGQLESIVSELKAQNEELVEQVRELNERMGKSSRNSSRPPSSDSTSQRANRKKKPRSTKRKGAQPGHEKHERPLVPESDVDQIQRYFPTAACGCGGSIFVDPEPRCRHQVFDIPVVRFSVIEHQLFGGQCNGCGKHHCAQTPDSVPSGQMGPNLVALIAHLSGRYHLSIRNIQDYLVEHWQLHFSLGALSQAQAKATSALGDPYRQIGDFVRQQPVAHADETRHFRGNECRWLWSLVCVQACYFLTQASRGKEAADRLLGEFTGYLVTDDYVGYNRVPESRRQLCWPHLIRKFIDIAGRVSNGGKIGRRLLLLAHAVIRTRHRWQDQLINEAVYYRRMQRLRRSFHQTLERGARLRIDGRTKRQCQHLLKRESMCWTFLKDHRIPLDNNSAERALRPYVIWRKLSFATQSYQGDQFRPLILSIVGTAQRIGISSYQFIRIACHQSMIEGEVKVRFPFDTPRLATS</sequence>